<dbReference type="AlphaFoldDB" id="A0A9J5YP78"/>
<proteinExistence type="predicted"/>
<feature type="region of interest" description="Disordered" evidence="1">
    <location>
        <begin position="1"/>
        <end position="25"/>
    </location>
</feature>
<feature type="compositionally biased region" description="Polar residues" evidence="1">
    <location>
        <begin position="12"/>
        <end position="24"/>
    </location>
</feature>
<evidence type="ECO:0000313" key="3">
    <source>
        <dbReference type="Proteomes" id="UP000824120"/>
    </source>
</evidence>
<sequence length="123" mass="13826">MNSAEKYGSRACLQSNASSDSSQDIFPENFEPHLTTLNSETLVPQTRFYPTHHHHLRLPTAVSPRHIPFCSPDNSLFLVHALFQGHGEPKISNLGSLVPTYKENISRFDVTVNDSFIVYTTEP</sequence>
<comment type="caution">
    <text evidence="2">The sequence shown here is derived from an EMBL/GenBank/DDBJ whole genome shotgun (WGS) entry which is preliminary data.</text>
</comment>
<dbReference type="EMBL" id="JACXVP010000006">
    <property type="protein sequence ID" value="KAG5601528.1"/>
    <property type="molecule type" value="Genomic_DNA"/>
</dbReference>
<reference evidence="2 3" key="1">
    <citation type="submission" date="2020-09" db="EMBL/GenBank/DDBJ databases">
        <title>De no assembly of potato wild relative species, Solanum commersonii.</title>
        <authorList>
            <person name="Cho K."/>
        </authorList>
    </citation>
    <scope>NUCLEOTIDE SEQUENCE [LARGE SCALE GENOMIC DNA]</scope>
    <source>
        <strain evidence="2">LZ3.2</strain>
        <tissue evidence="2">Leaf</tissue>
    </source>
</reference>
<evidence type="ECO:0000256" key="1">
    <source>
        <dbReference type="SAM" id="MobiDB-lite"/>
    </source>
</evidence>
<name>A0A9J5YP78_SOLCO</name>
<gene>
    <name evidence="2" type="ORF">H5410_032898</name>
</gene>
<protein>
    <submittedName>
        <fullName evidence="2">Uncharacterized protein</fullName>
    </submittedName>
</protein>
<organism evidence="2 3">
    <name type="scientific">Solanum commersonii</name>
    <name type="common">Commerson's wild potato</name>
    <name type="synonym">Commerson's nightshade</name>
    <dbReference type="NCBI Taxonomy" id="4109"/>
    <lineage>
        <taxon>Eukaryota</taxon>
        <taxon>Viridiplantae</taxon>
        <taxon>Streptophyta</taxon>
        <taxon>Embryophyta</taxon>
        <taxon>Tracheophyta</taxon>
        <taxon>Spermatophyta</taxon>
        <taxon>Magnoliopsida</taxon>
        <taxon>eudicotyledons</taxon>
        <taxon>Gunneridae</taxon>
        <taxon>Pentapetalae</taxon>
        <taxon>asterids</taxon>
        <taxon>lamiids</taxon>
        <taxon>Solanales</taxon>
        <taxon>Solanaceae</taxon>
        <taxon>Solanoideae</taxon>
        <taxon>Solaneae</taxon>
        <taxon>Solanum</taxon>
    </lineage>
</organism>
<dbReference type="Proteomes" id="UP000824120">
    <property type="component" value="Chromosome 6"/>
</dbReference>
<evidence type="ECO:0000313" key="2">
    <source>
        <dbReference type="EMBL" id="KAG5601528.1"/>
    </source>
</evidence>
<accession>A0A9J5YP78</accession>
<keyword evidence="3" id="KW-1185">Reference proteome</keyword>